<dbReference type="OrthoDB" id="4838661at2759"/>
<keyword evidence="3" id="KW-1185">Reference proteome</keyword>
<dbReference type="GeneID" id="43611762"/>
<reference evidence="1 3" key="2">
    <citation type="submission" date="2020-04" db="EMBL/GenBank/DDBJ databases">
        <title>Genome sequencing and assembly of multiple isolates from the Colletotrichum gloeosporioides species complex.</title>
        <authorList>
            <person name="Gan P."/>
            <person name="Shirasu K."/>
        </authorList>
    </citation>
    <scope>NUCLEOTIDE SEQUENCE [LARGE SCALE GENOMIC DNA]</scope>
    <source>
        <strain evidence="1 3">Nara gc5</strain>
    </source>
</reference>
<proteinExistence type="predicted"/>
<dbReference type="InParanoid" id="A0A7J6IEU6"/>
<protein>
    <submittedName>
        <fullName evidence="1">Uncharacterized protein</fullName>
    </submittedName>
</protein>
<dbReference type="EMBL" id="ANPB02000003">
    <property type="protein sequence ID" value="KAF4486676.1"/>
    <property type="molecule type" value="Genomic_DNA"/>
</dbReference>
<name>A0A7J6IEU6_COLFN</name>
<dbReference type="EMBL" id="ANPB02000010">
    <property type="protein sequence ID" value="KAF4474930.1"/>
    <property type="molecule type" value="Genomic_DNA"/>
</dbReference>
<organism evidence="1 3">
    <name type="scientific">Colletotrichum fructicola (strain Nara gc5)</name>
    <name type="common">Anthracnose fungus</name>
    <name type="synonym">Colletotrichum gloeosporioides (strain Nara gc5)</name>
    <dbReference type="NCBI Taxonomy" id="1213859"/>
    <lineage>
        <taxon>Eukaryota</taxon>
        <taxon>Fungi</taxon>
        <taxon>Dikarya</taxon>
        <taxon>Ascomycota</taxon>
        <taxon>Pezizomycotina</taxon>
        <taxon>Sordariomycetes</taxon>
        <taxon>Hypocreomycetidae</taxon>
        <taxon>Glomerellales</taxon>
        <taxon>Glomerellaceae</taxon>
        <taxon>Colletotrichum</taxon>
        <taxon>Colletotrichum gloeosporioides species complex</taxon>
    </lineage>
</organism>
<reference evidence="1 3" key="1">
    <citation type="submission" date="2012-08" db="EMBL/GenBank/DDBJ databases">
        <authorList>
            <person name="Gan P.H.P."/>
            <person name="Ikeda K."/>
            <person name="Irieda H."/>
            <person name="Narusaka M."/>
            <person name="O'Connell R.J."/>
            <person name="Narusaka Y."/>
            <person name="Takano Y."/>
            <person name="Kubo Y."/>
            <person name="Shirasu K."/>
        </authorList>
    </citation>
    <scope>NUCLEOTIDE SEQUENCE [LARGE SCALE GENOMIC DNA]</scope>
    <source>
        <strain evidence="1 3">Nara gc5</strain>
    </source>
</reference>
<dbReference type="RefSeq" id="XP_031876010.1">
    <property type="nucleotide sequence ID" value="XM_032027637.1"/>
</dbReference>
<evidence type="ECO:0000313" key="2">
    <source>
        <dbReference type="EMBL" id="KAF4486676.1"/>
    </source>
</evidence>
<evidence type="ECO:0000313" key="3">
    <source>
        <dbReference type="Proteomes" id="UP000011096"/>
    </source>
</evidence>
<sequence length="72" mass="8881">MMWRCEQIRRRYVADVYIQVRYNNRYYEYTSSNQHSFPRSRAELEATYPIPVIRSPLDFEGRRSRSEIKRST</sequence>
<accession>A0A7J6IEU6</accession>
<dbReference type="Proteomes" id="UP000011096">
    <property type="component" value="Unassembled WGS sequence"/>
</dbReference>
<dbReference type="AlphaFoldDB" id="A0A7J6IEU6"/>
<comment type="caution">
    <text evidence="1">The sequence shown here is derived from an EMBL/GenBank/DDBJ whole genome shotgun (WGS) entry which is preliminary data.</text>
</comment>
<evidence type="ECO:0000313" key="1">
    <source>
        <dbReference type="EMBL" id="KAF4474930.1"/>
    </source>
</evidence>
<gene>
    <name evidence="2" type="ORF">CGGC5_v005976</name>
    <name evidence="1" type="ORF">CGGC5_v016089</name>
</gene>